<dbReference type="Proteomes" id="UP000199423">
    <property type="component" value="Unassembled WGS sequence"/>
</dbReference>
<keyword evidence="2" id="KW-0808">Transferase</keyword>
<accession>A0A1I7NVN0</accession>
<protein>
    <submittedName>
        <fullName evidence="3">Polymer biosynthesis protein, WecB/TagA/CpsF family</fullName>
    </submittedName>
</protein>
<reference evidence="4" key="1">
    <citation type="submission" date="2016-10" db="EMBL/GenBank/DDBJ databases">
        <authorList>
            <person name="Varghese N."/>
            <person name="Submissions S."/>
        </authorList>
    </citation>
    <scope>NUCLEOTIDE SEQUENCE [LARGE SCALE GENOMIC DNA]</scope>
    <source>
        <strain evidence="4">DSM 1565</strain>
    </source>
</reference>
<gene>
    <name evidence="3" type="ORF">SAMN04488557_3809</name>
</gene>
<evidence type="ECO:0000313" key="4">
    <source>
        <dbReference type="Proteomes" id="UP000199423"/>
    </source>
</evidence>
<dbReference type="GO" id="GO:0016758">
    <property type="term" value="F:hexosyltransferase activity"/>
    <property type="evidence" value="ECO:0007669"/>
    <property type="project" value="TreeGrafter"/>
</dbReference>
<evidence type="ECO:0000256" key="1">
    <source>
        <dbReference type="ARBA" id="ARBA00022676"/>
    </source>
</evidence>
<dbReference type="STRING" id="51670.SAMN04488557_3809"/>
<name>A0A1I7NVN0_9HYPH</name>
<dbReference type="CDD" id="cd06533">
    <property type="entry name" value="Glyco_transf_WecG_TagA"/>
    <property type="match status" value="1"/>
</dbReference>
<dbReference type="NCBIfam" id="TIGR00696">
    <property type="entry name" value="wecG_tagA_cpsF"/>
    <property type="match status" value="1"/>
</dbReference>
<dbReference type="EMBL" id="FPCH01000004">
    <property type="protein sequence ID" value="SFV38710.1"/>
    <property type="molecule type" value="Genomic_DNA"/>
</dbReference>
<dbReference type="AlphaFoldDB" id="A0A1I7NVN0"/>
<keyword evidence="1" id="KW-0328">Glycosyltransferase</keyword>
<dbReference type="PANTHER" id="PTHR34136">
    <property type="match status" value="1"/>
</dbReference>
<dbReference type="RefSeq" id="WP_244531369.1">
    <property type="nucleotide sequence ID" value="NZ_FPCH01000004.1"/>
</dbReference>
<evidence type="ECO:0000313" key="3">
    <source>
        <dbReference type="EMBL" id="SFV38710.1"/>
    </source>
</evidence>
<organism evidence="3 4">
    <name type="scientific">Hyphomicrobium facile</name>
    <dbReference type="NCBI Taxonomy" id="51670"/>
    <lineage>
        <taxon>Bacteria</taxon>
        <taxon>Pseudomonadati</taxon>
        <taxon>Pseudomonadota</taxon>
        <taxon>Alphaproteobacteria</taxon>
        <taxon>Hyphomicrobiales</taxon>
        <taxon>Hyphomicrobiaceae</taxon>
        <taxon>Hyphomicrobium</taxon>
    </lineage>
</organism>
<proteinExistence type="predicted"/>
<sequence length="281" mass="30507">MQQKNTAARALADLQSESIAKPPSAPLAHVGGWPINTPDMDTAIASVINRAGAREAFTVFTLNLDHLVKLRSDERFRLAYREADIVTADGAPVAWLARLQDRSIVRATGSDMLLPLLDAAADARLPVFLFGSTEDVLAKAAHEIADHTDGLLKIAGMLSPSRAFDPEGAEADRAIETIRRSGARICIVALGAPKQEIFAERARAKGLACGMVCAGASLDFVARAQVRAPKLFRKLGFEWMWRLATNPRRLAKRYVQCAIVLGHLVIAEFAERRPAQPGPRV</sequence>
<dbReference type="Pfam" id="PF03808">
    <property type="entry name" value="Glyco_tran_WecG"/>
    <property type="match status" value="1"/>
</dbReference>
<dbReference type="PANTHER" id="PTHR34136:SF1">
    <property type="entry name" value="UDP-N-ACETYL-D-MANNOSAMINURONIC ACID TRANSFERASE"/>
    <property type="match status" value="1"/>
</dbReference>
<evidence type="ECO:0000256" key="2">
    <source>
        <dbReference type="ARBA" id="ARBA00022679"/>
    </source>
</evidence>
<keyword evidence="4" id="KW-1185">Reference proteome</keyword>
<dbReference type="InterPro" id="IPR004629">
    <property type="entry name" value="WecG_TagA_CpsF"/>
</dbReference>